<evidence type="ECO:0000256" key="3">
    <source>
        <dbReference type="ARBA" id="ARBA00022481"/>
    </source>
</evidence>
<dbReference type="SMART" id="SM00283">
    <property type="entry name" value="MA"/>
    <property type="match status" value="1"/>
</dbReference>
<dbReference type="PROSITE" id="PS50111">
    <property type="entry name" value="CHEMOTAXIS_TRANSDUC_2"/>
    <property type="match status" value="1"/>
</dbReference>
<feature type="compositionally biased region" description="Basic and acidic residues" evidence="11">
    <location>
        <begin position="325"/>
        <end position="338"/>
    </location>
</feature>
<dbReference type="InterPro" id="IPR003660">
    <property type="entry name" value="HAMP_dom"/>
</dbReference>
<dbReference type="InterPro" id="IPR004090">
    <property type="entry name" value="Chemotax_Me-accpt_rcpt"/>
</dbReference>
<dbReference type="GO" id="GO:0006935">
    <property type="term" value="P:chemotaxis"/>
    <property type="evidence" value="ECO:0007669"/>
    <property type="project" value="UniProtKB-KW"/>
</dbReference>
<evidence type="ECO:0000313" key="16">
    <source>
        <dbReference type="Proteomes" id="UP000032068"/>
    </source>
</evidence>
<evidence type="ECO:0000256" key="6">
    <source>
        <dbReference type="ARBA" id="ARBA00022989"/>
    </source>
</evidence>
<dbReference type="PRINTS" id="PR00260">
    <property type="entry name" value="CHEMTRNSDUCR"/>
</dbReference>
<dbReference type="InterPro" id="IPR024478">
    <property type="entry name" value="HlyB_4HB_MCP"/>
</dbReference>
<evidence type="ECO:0000256" key="1">
    <source>
        <dbReference type="ARBA" id="ARBA00004651"/>
    </source>
</evidence>
<dbReference type="CDD" id="cd11386">
    <property type="entry name" value="MCP_signal"/>
    <property type="match status" value="1"/>
</dbReference>
<keyword evidence="3" id="KW-0488">Methylation</keyword>
<evidence type="ECO:0000256" key="9">
    <source>
        <dbReference type="ARBA" id="ARBA00029447"/>
    </source>
</evidence>
<gene>
    <name evidence="15" type="ORF">RU08_22735</name>
</gene>
<sequence>MSFRNVKIGLRAGLSFAALAILVVVLGVTTLGQMKRMDSMSDAIESKWFPATLALNELSTATLRVRALTLRLYVLDDEQARRDALAFIDAAKADLERAQTRYAALVDSEAERELYQRLVAIKERYMKHQVEVVDLLRSGQGEQAKAVITGVMAVEGDTIVRELQQLTEFNRQGANQASAESENVYGSGNTIVVSVMLVATLLTIFLAVLLTRSIVRPLSKAVGVAQTIAAGDLTLAFSDDGRDEPAQLLQALAVMQRSLRGTLQQIADSSNQLASASEELHAVTEDSTRGLHQQNNEIEQAATAVNQMTAAVEEVAQNAVSTSEASRDSDSNARRGQDQVRQTVDSIHLLAQDVTSTSDEVGKLAGNVRNISQVVNVIRAIAEQTNLLALNAAIEAARAGEQGRGFAVVADEVRALAHRTQQSTREIEQMIETVQQGTEHAVKAMESSTLRTESTLSLAQSAGQALDGIVQAIGSINERNLVIASASEQQAQVAREVDRNLVNIRDLSLQTSAGANQTSAASQELSRLAVSLNGLVAGFRV</sequence>
<dbReference type="Pfam" id="PF00015">
    <property type="entry name" value="MCPsignal"/>
    <property type="match status" value="1"/>
</dbReference>
<dbReference type="Pfam" id="PF00672">
    <property type="entry name" value="HAMP"/>
    <property type="match status" value="1"/>
</dbReference>
<dbReference type="PROSITE" id="PS50885">
    <property type="entry name" value="HAMP"/>
    <property type="match status" value="1"/>
</dbReference>
<keyword evidence="8 10" id="KW-0807">Transducer</keyword>
<dbReference type="PANTHER" id="PTHR32089:SF120">
    <property type="entry name" value="METHYL-ACCEPTING CHEMOTAXIS PROTEIN TLPQ"/>
    <property type="match status" value="1"/>
</dbReference>
<dbReference type="Gene3D" id="1.10.287.950">
    <property type="entry name" value="Methyl-accepting chemotaxis protein"/>
    <property type="match status" value="1"/>
</dbReference>
<dbReference type="OrthoDB" id="8724574at2"/>
<dbReference type="Pfam" id="PF12729">
    <property type="entry name" value="4HB_MCP_1"/>
    <property type="match status" value="1"/>
</dbReference>
<evidence type="ECO:0000256" key="7">
    <source>
        <dbReference type="ARBA" id="ARBA00023136"/>
    </source>
</evidence>
<keyword evidence="2" id="KW-1003">Cell membrane</keyword>
<evidence type="ECO:0000259" key="14">
    <source>
        <dbReference type="PROSITE" id="PS50885"/>
    </source>
</evidence>
<evidence type="ECO:0000256" key="8">
    <source>
        <dbReference type="ARBA" id="ARBA00023224"/>
    </source>
</evidence>
<evidence type="ECO:0000256" key="10">
    <source>
        <dbReference type="PROSITE-ProRule" id="PRU00284"/>
    </source>
</evidence>
<evidence type="ECO:0000313" key="15">
    <source>
        <dbReference type="EMBL" id="KIP90869.1"/>
    </source>
</evidence>
<feature type="domain" description="HAMP" evidence="14">
    <location>
        <begin position="212"/>
        <end position="264"/>
    </location>
</feature>
<name>A0A0D0JX48_9PSED</name>
<dbReference type="SUPFAM" id="SSF58104">
    <property type="entry name" value="Methyl-accepting chemotaxis protein (MCP) signaling domain"/>
    <property type="match status" value="1"/>
</dbReference>
<dbReference type="Proteomes" id="UP000032068">
    <property type="component" value="Unassembled WGS sequence"/>
</dbReference>
<dbReference type="RefSeq" id="WP_042556153.1">
    <property type="nucleotide sequence ID" value="NZ_JXQW01000096.1"/>
</dbReference>
<dbReference type="FunFam" id="1.10.287.950:FF:000001">
    <property type="entry name" value="Methyl-accepting chemotaxis sensory transducer"/>
    <property type="match status" value="1"/>
</dbReference>
<keyword evidence="6 12" id="KW-1133">Transmembrane helix</keyword>
<proteinExistence type="inferred from homology"/>
<dbReference type="SMART" id="SM00304">
    <property type="entry name" value="HAMP"/>
    <property type="match status" value="2"/>
</dbReference>
<evidence type="ECO:0000256" key="12">
    <source>
        <dbReference type="SAM" id="Phobius"/>
    </source>
</evidence>
<evidence type="ECO:0000256" key="4">
    <source>
        <dbReference type="ARBA" id="ARBA00022500"/>
    </source>
</evidence>
<dbReference type="PANTHER" id="PTHR32089">
    <property type="entry name" value="METHYL-ACCEPTING CHEMOTAXIS PROTEIN MCPB"/>
    <property type="match status" value="1"/>
</dbReference>
<dbReference type="AlphaFoldDB" id="A0A0D0JX48"/>
<evidence type="ECO:0000256" key="11">
    <source>
        <dbReference type="SAM" id="MobiDB-lite"/>
    </source>
</evidence>
<evidence type="ECO:0000256" key="2">
    <source>
        <dbReference type="ARBA" id="ARBA00022475"/>
    </source>
</evidence>
<accession>A0A0D0JX48</accession>
<dbReference type="EMBL" id="JXQW01000096">
    <property type="protein sequence ID" value="KIP90869.1"/>
    <property type="molecule type" value="Genomic_DNA"/>
</dbReference>
<dbReference type="GO" id="GO:0007165">
    <property type="term" value="P:signal transduction"/>
    <property type="evidence" value="ECO:0007669"/>
    <property type="project" value="UniProtKB-KW"/>
</dbReference>
<comment type="similarity">
    <text evidence="9">Belongs to the methyl-accepting chemotaxis (MCP) protein family.</text>
</comment>
<dbReference type="GO" id="GO:0004888">
    <property type="term" value="F:transmembrane signaling receptor activity"/>
    <property type="evidence" value="ECO:0007669"/>
    <property type="project" value="InterPro"/>
</dbReference>
<evidence type="ECO:0000256" key="5">
    <source>
        <dbReference type="ARBA" id="ARBA00022692"/>
    </source>
</evidence>
<comment type="subcellular location">
    <subcellularLocation>
        <location evidence="1">Cell membrane</location>
        <topology evidence="1">Multi-pass membrane protein</topology>
    </subcellularLocation>
</comment>
<reference evidence="15 16" key="1">
    <citation type="submission" date="2014-12" db="EMBL/GenBank/DDBJ databases">
        <title>16Stimator: statistical estimation of ribosomal gene copy numbers from draft genome assemblies.</title>
        <authorList>
            <person name="Perisin M.A."/>
            <person name="Vetter M."/>
            <person name="Gilbert J.A."/>
            <person name="Bergelson J."/>
        </authorList>
    </citation>
    <scope>NUCLEOTIDE SEQUENCE [LARGE SCALE GENOMIC DNA]</scope>
    <source>
        <strain evidence="15 16">MEJ086</strain>
    </source>
</reference>
<feature type="domain" description="Methyl-accepting transducer" evidence="13">
    <location>
        <begin position="269"/>
        <end position="505"/>
    </location>
</feature>
<keyword evidence="4" id="KW-0145">Chemotaxis</keyword>
<organism evidence="15 16">
    <name type="scientific">Pseudomonas fulva</name>
    <dbReference type="NCBI Taxonomy" id="47880"/>
    <lineage>
        <taxon>Bacteria</taxon>
        <taxon>Pseudomonadati</taxon>
        <taxon>Pseudomonadota</taxon>
        <taxon>Gammaproteobacteria</taxon>
        <taxon>Pseudomonadales</taxon>
        <taxon>Pseudomonadaceae</taxon>
        <taxon>Pseudomonas</taxon>
    </lineage>
</organism>
<keyword evidence="7 12" id="KW-0472">Membrane</keyword>
<dbReference type="InterPro" id="IPR004089">
    <property type="entry name" value="MCPsignal_dom"/>
</dbReference>
<keyword evidence="5 12" id="KW-0812">Transmembrane</keyword>
<dbReference type="CDD" id="cd19411">
    <property type="entry name" value="MCP2201-like_sensor"/>
    <property type="match status" value="1"/>
</dbReference>
<dbReference type="InterPro" id="IPR047347">
    <property type="entry name" value="YvaQ-like_sensor"/>
</dbReference>
<dbReference type="CDD" id="cd06225">
    <property type="entry name" value="HAMP"/>
    <property type="match status" value="1"/>
</dbReference>
<evidence type="ECO:0000259" key="13">
    <source>
        <dbReference type="PROSITE" id="PS50111"/>
    </source>
</evidence>
<feature type="region of interest" description="Disordered" evidence="11">
    <location>
        <begin position="315"/>
        <end position="341"/>
    </location>
</feature>
<dbReference type="GO" id="GO:0005886">
    <property type="term" value="C:plasma membrane"/>
    <property type="evidence" value="ECO:0007669"/>
    <property type="project" value="UniProtKB-SubCell"/>
</dbReference>
<comment type="caution">
    <text evidence="15">The sequence shown here is derived from an EMBL/GenBank/DDBJ whole genome shotgun (WGS) entry which is preliminary data.</text>
</comment>
<feature type="transmembrane region" description="Helical" evidence="12">
    <location>
        <begin position="191"/>
        <end position="210"/>
    </location>
</feature>
<protein>
    <submittedName>
        <fullName evidence="15">Chemotaxis protein</fullName>
    </submittedName>
</protein>